<feature type="transmembrane region" description="Helical" evidence="8">
    <location>
        <begin position="167"/>
        <end position="187"/>
    </location>
</feature>
<feature type="transmembrane region" description="Helical" evidence="8">
    <location>
        <begin position="20"/>
        <end position="45"/>
    </location>
</feature>
<dbReference type="OrthoDB" id="9800416at2"/>
<feature type="transmembrane region" description="Helical" evidence="8">
    <location>
        <begin position="373"/>
        <end position="396"/>
    </location>
</feature>
<dbReference type="PROSITE" id="PS00216">
    <property type="entry name" value="SUGAR_TRANSPORT_1"/>
    <property type="match status" value="1"/>
</dbReference>
<feature type="transmembrane region" description="Helical" evidence="8">
    <location>
        <begin position="82"/>
        <end position="101"/>
    </location>
</feature>
<comment type="similarity">
    <text evidence="2 8">Belongs to the major facilitator superfamily. Bcr/CmlA family.</text>
</comment>
<comment type="subcellular location">
    <subcellularLocation>
        <location evidence="8">Cell inner membrane</location>
        <topology evidence="8">Multi-pass membrane protein</topology>
    </subcellularLocation>
    <subcellularLocation>
        <location evidence="1">Cell membrane</location>
        <topology evidence="1">Multi-pass membrane protein</topology>
    </subcellularLocation>
</comment>
<feature type="transmembrane region" description="Helical" evidence="8">
    <location>
        <begin position="139"/>
        <end position="161"/>
    </location>
</feature>
<dbReference type="Pfam" id="PF07690">
    <property type="entry name" value="MFS_1"/>
    <property type="match status" value="1"/>
</dbReference>
<dbReference type="GO" id="GO:1990961">
    <property type="term" value="P:xenobiotic detoxification by transmembrane export across the plasma membrane"/>
    <property type="evidence" value="ECO:0007669"/>
    <property type="project" value="InterPro"/>
</dbReference>
<dbReference type="EMBL" id="FTOT01000005">
    <property type="protein sequence ID" value="SIT06785.1"/>
    <property type="molecule type" value="Genomic_DNA"/>
</dbReference>
<keyword evidence="6 8" id="KW-1133">Transmembrane helix</keyword>
<dbReference type="PANTHER" id="PTHR43124:SF3">
    <property type="entry name" value="CHLORAMPHENICOL EFFLUX PUMP RV0191"/>
    <property type="match status" value="1"/>
</dbReference>
<keyword evidence="5 8" id="KW-0812">Transmembrane</keyword>
<keyword evidence="11" id="KW-1185">Reference proteome</keyword>
<dbReference type="InterPro" id="IPR036259">
    <property type="entry name" value="MFS_trans_sf"/>
</dbReference>
<dbReference type="InterPro" id="IPR050189">
    <property type="entry name" value="MFS_Efflux_Transporters"/>
</dbReference>
<dbReference type="GO" id="GO:0005886">
    <property type="term" value="C:plasma membrane"/>
    <property type="evidence" value="ECO:0007669"/>
    <property type="project" value="UniProtKB-SubCell"/>
</dbReference>
<evidence type="ECO:0000313" key="11">
    <source>
        <dbReference type="Proteomes" id="UP000186141"/>
    </source>
</evidence>
<dbReference type="Proteomes" id="UP000186141">
    <property type="component" value="Unassembled WGS sequence"/>
</dbReference>
<sequence>MTRAAPQFLNRRTPPHLITLILMAALSAMTMNIFLPSLPAIAAWYGTSYGTAQLSVSLYLGLSGALQLFIGPLADRYGRRPVTLVACVIFLLATLGILFAPTIEVFLFFRMVQAAVATGMVLSRAIVRDMVPEAEAASMIGWVTMGMSLVPMFAPAIGGWLDQLLGWQANFVLLLVLGALITAMLWADLGETSVRRPTSLMEQVRSYPTLLTSWRFWGYAISASAGSGTFFSFLGGAPAVGTQVFGMSPAELGLYFAAPGIGYMAGNYLSARLAMRLGIMRMVVYGTVVLCIPLAVMLFLALSGQLTPLGFFGMMSLVGLGNGMSLPSANAGMMSVRPDLVGSASGLGGALMIGGGAALSALAAVVMGDGTSALPLIVLMWASAMVALAAALVVVARNRKLGL</sequence>
<dbReference type="InterPro" id="IPR005829">
    <property type="entry name" value="Sugar_transporter_CS"/>
</dbReference>
<dbReference type="GO" id="GO:0042910">
    <property type="term" value="F:xenobiotic transmembrane transporter activity"/>
    <property type="evidence" value="ECO:0007669"/>
    <property type="project" value="InterPro"/>
</dbReference>
<keyword evidence="8" id="KW-0997">Cell inner membrane</keyword>
<keyword evidence="4" id="KW-1003">Cell membrane</keyword>
<dbReference type="SUPFAM" id="SSF103473">
    <property type="entry name" value="MFS general substrate transporter"/>
    <property type="match status" value="1"/>
</dbReference>
<evidence type="ECO:0000313" key="10">
    <source>
        <dbReference type="EMBL" id="SIT06785.1"/>
    </source>
</evidence>
<feature type="domain" description="Major facilitator superfamily (MFS) profile" evidence="9">
    <location>
        <begin position="16"/>
        <end position="399"/>
    </location>
</feature>
<keyword evidence="7 8" id="KW-0472">Membrane</keyword>
<dbReference type="CDD" id="cd17320">
    <property type="entry name" value="MFS_MdfA_MDR_like"/>
    <property type="match status" value="1"/>
</dbReference>
<evidence type="ECO:0000256" key="5">
    <source>
        <dbReference type="ARBA" id="ARBA00022692"/>
    </source>
</evidence>
<evidence type="ECO:0000259" key="9">
    <source>
        <dbReference type="PROSITE" id="PS50850"/>
    </source>
</evidence>
<evidence type="ECO:0000256" key="2">
    <source>
        <dbReference type="ARBA" id="ARBA00006236"/>
    </source>
</evidence>
<feature type="transmembrane region" description="Helical" evidence="8">
    <location>
        <begin position="282"/>
        <end position="302"/>
    </location>
</feature>
<feature type="transmembrane region" description="Helical" evidence="8">
    <location>
        <begin position="347"/>
        <end position="367"/>
    </location>
</feature>
<dbReference type="PROSITE" id="PS50850">
    <property type="entry name" value="MFS"/>
    <property type="match status" value="1"/>
</dbReference>
<dbReference type="InterPro" id="IPR011701">
    <property type="entry name" value="MFS"/>
</dbReference>
<dbReference type="RefSeq" id="WP_076531841.1">
    <property type="nucleotide sequence ID" value="NZ_BMEH01000005.1"/>
</dbReference>
<protein>
    <recommendedName>
        <fullName evidence="8">Bcr/CflA family efflux transporter</fullName>
    </recommendedName>
</protein>
<evidence type="ECO:0000256" key="7">
    <source>
        <dbReference type="ARBA" id="ARBA00023136"/>
    </source>
</evidence>
<evidence type="ECO:0000256" key="8">
    <source>
        <dbReference type="RuleBase" id="RU365088"/>
    </source>
</evidence>
<organism evidence="10 11">
    <name type="scientific">Gemmobacter megaterium</name>
    <dbReference type="NCBI Taxonomy" id="1086013"/>
    <lineage>
        <taxon>Bacteria</taxon>
        <taxon>Pseudomonadati</taxon>
        <taxon>Pseudomonadota</taxon>
        <taxon>Alphaproteobacteria</taxon>
        <taxon>Rhodobacterales</taxon>
        <taxon>Paracoccaceae</taxon>
        <taxon>Gemmobacter</taxon>
    </lineage>
</organism>
<dbReference type="STRING" id="1086013.SAMN05421774_10541"/>
<evidence type="ECO:0000256" key="6">
    <source>
        <dbReference type="ARBA" id="ARBA00022989"/>
    </source>
</evidence>
<feature type="transmembrane region" description="Helical" evidence="8">
    <location>
        <begin position="216"/>
        <end position="240"/>
    </location>
</feature>
<dbReference type="InterPro" id="IPR004812">
    <property type="entry name" value="Efflux_drug-R_Bcr/CmlA"/>
</dbReference>
<evidence type="ECO:0000256" key="1">
    <source>
        <dbReference type="ARBA" id="ARBA00004651"/>
    </source>
</evidence>
<dbReference type="AlphaFoldDB" id="A0A1N7P816"/>
<dbReference type="InterPro" id="IPR020846">
    <property type="entry name" value="MFS_dom"/>
</dbReference>
<feature type="transmembrane region" description="Helical" evidence="8">
    <location>
        <begin position="107"/>
        <end position="127"/>
    </location>
</feature>
<evidence type="ECO:0000256" key="4">
    <source>
        <dbReference type="ARBA" id="ARBA00022475"/>
    </source>
</evidence>
<accession>A0A1N7P816</accession>
<reference evidence="10 11" key="1">
    <citation type="submission" date="2017-01" db="EMBL/GenBank/DDBJ databases">
        <authorList>
            <person name="Mah S.A."/>
            <person name="Swanson W.J."/>
            <person name="Moy G.W."/>
            <person name="Vacquier V.D."/>
        </authorList>
    </citation>
    <scope>NUCLEOTIDE SEQUENCE [LARGE SCALE GENOMIC DNA]</scope>
    <source>
        <strain evidence="10 11">DSM 26375</strain>
    </source>
</reference>
<gene>
    <name evidence="10" type="ORF">SAMN05421774_10541</name>
</gene>
<feature type="transmembrane region" description="Helical" evidence="8">
    <location>
        <begin position="51"/>
        <end position="70"/>
    </location>
</feature>
<name>A0A1N7P816_9RHOB</name>
<dbReference type="Gene3D" id="1.20.1720.10">
    <property type="entry name" value="Multidrug resistance protein D"/>
    <property type="match status" value="1"/>
</dbReference>
<keyword evidence="3 8" id="KW-0813">Transport</keyword>
<feature type="transmembrane region" description="Helical" evidence="8">
    <location>
        <begin position="308"/>
        <end position="326"/>
    </location>
</feature>
<feature type="transmembrane region" description="Helical" evidence="8">
    <location>
        <begin position="252"/>
        <end position="270"/>
    </location>
</feature>
<dbReference type="PANTHER" id="PTHR43124">
    <property type="entry name" value="PURINE EFFLUX PUMP PBUE"/>
    <property type="match status" value="1"/>
</dbReference>
<evidence type="ECO:0000256" key="3">
    <source>
        <dbReference type="ARBA" id="ARBA00022448"/>
    </source>
</evidence>
<proteinExistence type="inferred from homology"/>
<dbReference type="NCBIfam" id="TIGR00710">
    <property type="entry name" value="efflux_Bcr_CflA"/>
    <property type="match status" value="1"/>
</dbReference>